<evidence type="ECO:0000313" key="3">
    <source>
        <dbReference type="Proteomes" id="UP000828390"/>
    </source>
</evidence>
<protein>
    <submittedName>
        <fullName evidence="2">Uncharacterized protein</fullName>
    </submittedName>
</protein>
<evidence type="ECO:0000313" key="2">
    <source>
        <dbReference type="EMBL" id="KAH3805171.1"/>
    </source>
</evidence>
<keyword evidence="3" id="KW-1185">Reference proteome</keyword>
<organism evidence="2 3">
    <name type="scientific">Dreissena polymorpha</name>
    <name type="common">Zebra mussel</name>
    <name type="synonym">Mytilus polymorpha</name>
    <dbReference type="NCBI Taxonomy" id="45954"/>
    <lineage>
        <taxon>Eukaryota</taxon>
        <taxon>Metazoa</taxon>
        <taxon>Spiralia</taxon>
        <taxon>Lophotrochozoa</taxon>
        <taxon>Mollusca</taxon>
        <taxon>Bivalvia</taxon>
        <taxon>Autobranchia</taxon>
        <taxon>Heteroconchia</taxon>
        <taxon>Euheterodonta</taxon>
        <taxon>Imparidentia</taxon>
        <taxon>Neoheterodontei</taxon>
        <taxon>Myida</taxon>
        <taxon>Dreissenoidea</taxon>
        <taxon>Dreissenidae</taxon>
        <taxon>Dreissena</taxon>
    </lineage>
</organism>
<accession>A0A9D4FVL4</accession>
<comment type="caution">
    <text evidence="2">The sequence shown here is derived from an EMBL/GenBank/DDBJ whole genome shotgun (WGS) entry which is preliminary data.</text>
</comment>
<evidence type="ECO:0000256" key="1">
    <source>
        <dbReference type="SAM" id="MobiDB-lite"/>
    </source>
</evidence>
<sequence>MVTGLPPAWYTKEGASLHPGPSTDSGGDRCILGSRQGNVETGNMDGKMEEKLVSKLDCLCLMWNTGTVERKWSIIA</sequence>
<reference evidence="2" key="1">
    <citation type="journal article" date="2019" name="bioRxiv">
        <title>The Genome of the Zebra Mussel, Dreissena polymorpha: A Resource for Invasive Species Research.</title>
        <authorList>
            <person name="McCartney M.A."/>
            <person name="Auch B."/>
            <person name="Kono T."/>
            <person name="Mallez S."/>
            <person name="Zhang Y."/>
            <person name="Obille A."/>
            <person name="Becker A."/>
            <person name="Abrahante J.E."/>
            <person name="Garbe J."/>
            <person name="Badalamenti J.P."/>
            <person name="Herman A."/>
            <person name="Mangelson H."/>
            <person name="Liachko I."/>
            <person name="Sullivan S."/>
            <person name="Sone E.D."/>
            <person name="Koren S."/>
            <person name="Silverstein K.A.T."/>
            <person name="Beckman K.B."/>
            <person name="Gohl D.M."/>
        </authorList>
    </citation>
    <scope>NUCLEOTIDE SEQUENCE</scope>
    <source>
        <strain evidence="2">Duluth1</strain>
        <tissue evidence="2">Whole animal</tissue>
    </source>
</reference>
<feature type="region of interest" description="Disordered" evidence="1">
    <location>
        <begin position="1"/>
        <end position="28"/>
    </location>
</feature>
<dbReference type="EMBL" id="JAIWYP010000006">
    <property type="protein sequence ID" value="KAH3805171.1"/>
    <property type="molecule type" value="Genomic_DNA"/>
</dbReference>
<dbReference type="Proteomes" id="UP000828390">
    <property type="component" value="Unassembled WGS sequence"/>
</dbReference>
<name>A0A9D4FVL4_DREPO</name>
<dbReference type="AlphaFoldDB" id="A0A9D4FVL4"/>
<proteinExistence type="predicted"/>
<reference evidence="2" key="2">
    <citation type="submission" date="2020-11" db="EMBL/GenBank/DDBJ databases">
        <authorList>
            <person name="McCartney M.A."/>
            <person name="Auch B."/>
            <person name="Kono T."/>
            <person name="Mallez S."/>
            <person name="Becker A."/>
            <person name="Gohl D.M."/>
            <person name="Silverstein K.A.T."/>
            <person name="Koren S."/>
            <person name="Bechman K.B."/>
            <person name="Herman A."/>
            <person name="Abrahante J.E."/>
            <person name="Garbe J."/>
        </authorList>
    </citation>
    <scope>NUCLEOTIDE SEQUENCE</scope>
    <source>
        <strain evidence="2">Duluth1</strain>
        <tissue evidence="2">Whole animal</tissue>
    </source>
</reference>
<gene>
    <name evidence="2" type="ORF">DPMN_133467</name>
</gene>